<gene>
    <name evidence="10" type="ORF">EJP77_02835</name>
</gene>
<evidence type="ECO:0000259" key="9">
    <source>
        <dbReference type="Pfam" id="PF01261"/>
    </source>
</evidence>
<evidence type="ECO:0000313" key="10">
    <source>
        <dbReference type="EMBL" id="RUT35951.1"/>
    </source>
</evidence>
<evidence type="ECO:0000256" key="1">
    <source>
        <dbReference type="ARBA" id="ARBA00001947"/>
    </source>
</evidence>
<organism evidence="10 11">
    <name type="scientific">Paenibacillus zeisoli</name>
    <dbReference type="NCBI Taxonomy" id="2496267"/>
    <lineage>
        <taxon>Bacteria</taxon>
        <taxon>Bacillati</taxon>
        <taxon>Bacillota</taxon>
        <taxon>Bacilli</taxon>
        <taxon>Bacillales</taxon>
        <taxon>Paenibacillaceae</taxon>
        <taxon>Paenibacillus</taxon>
    </lineage>
</organism>
<dbReference type="PROSITE" id="PS51432">
    <property type="entry name" value="AP_NUCLEASE_F2_4"/>
    <property type="match status" value="1"/>
</dbReference>
<dbReference type="NCBIfam" id="TIGR00587">
    <property type="entry name" value="nfo"/>
    <property type="match status" value="1"/>
</dbReference>
<sequence length="284" mass="31588">MTSRVKVGGHLSIRRGYFHAAQTASTMGAGAFQYFPKNPRSLTIKHFDPGDAEKCKLWCNERGIISVAHTPYPSNLAVDSESESAAYHKIVASLRNDLEIAEACGSLGIVVHFGIYRAGNPLQGYKNVIQCINEILKGWQGNAKLLIENQAGDHGDMGMTIEEMVQIRKLCETPEQIGFCLDTCHAFGAGVWRGAEDDSFIAKGRELGFWDHVLAVHLNDSKYPYGSRKDRHERVGQGYIGEAGFQKLLAAEEIKEKAFILESETGEDGTYTWDMEQVRRWSEA</sequence>
<evidence type="ECO:0000256" key="7">
    <source>
        <dbReference type="ARBA" id="ARBA00022833"/>
    </source>
</evidence>
<dbReference type="AlphaFoldDB" id="A0A3S1BAS5"/>
<evidence type="ECO:0000313" key="11">
    <source>
        <dbReference type="Proteomes" id="UP000272464"/>
    </source>
</evidence>
<evidence type="ECO:0000256" key="3">
    <source>
        <dbReference type="ARBA" id="ARBA00022722"/>
    </source>
</evidence>
<dbReference type="InterPro" id="IPR036237">
    <property type="entry name" value="Xyl_isomerase-like_sf"/>
</dbReference>
<reference evidence="10 11" key="1">
    <citation type="submission" date="2018-12" db="EMBL/GenBank/DDBJ databases">
        <authorList>
            <person name="Sun L."/>
            <person name="Chen Z."/>
        </authorList>
    </citation>
    <scope>NUCLEOTIDE SEQUENCE [LARGE SCALE GENOMIC DNA]</scope>
    <source>
        <strain evidence="10 11">3-5-3</strain>
    </source>
</reference>
<keyword evidence="6 10" id="KW-0378">Hydrolase</keyword>
<dbReference type="Pfam" id="PF01261">
    <property type="entry name" value="AP_endonuc_2"/>
    <property type="match status" value="1"/>
</dbReference>
<keyword evidence="7" id="KW-0862">Zinc</keyword>
<dbReference type="GO" id="GO:0008081">
    <property type="term" value="F:phosphoric diester hydrolase activity"/>
    <property type="evidence" value="ECO:0007669"/>
    <property type="project" value="TreeGrafter"/>
</dbReference>
<accession>A0A3S1BAS5</accession>
<protein>
    <submittedName>
        <fullName evidence="10">Deoxyribonuclease IV</fullName>
        <ecNumber evidence="10">3.1.21.2</ecNumber>
    </submittedName>
</protein>
<keyword evidence="4" id="KW-0479">Metal-binding</keyword>
<evidence type="ECO:0000256" key="5">
    <source>
        <dbReference type="ARBA" id="ARBA00022763"/>
    </source>
</evidence>
<evidence type="ECO:0000256" key="4">
    <source>
        <dbReference type="ARBA" id="ARBA00022723"/>
    </source>
</evidence>
<keyword evidence="3" id="KW-0540">Nuclease</keyword>
<dbReference type="InterPro" id="IPR018246">
    <property type="entry name" value="AP_endonuc_F2_Zn_BS"/>
</dbReference>
<dbReference type="Gene3D" id="3.20.20.150">
    <property type="entry name" value="Divalent-metal-dependent TIM barrel enzymes"/>
    <property type="match status" value="1"/>
</dbReference>
<comment type="caution">
    <text evidence="10">The sequence shown here is derived from an EMBL/GenBank/DDBJ whole genome shotgun (WGS) entry which is preliminary data.</text>
</comment>
<dbReference type="OrthoDB" id="9805666at2"/>
<dbReference type="InterPro" id="IPR001719">
    <property type="entry name" value="AP_endonuc_2"/>
</dbReference>
<dbReference type="PROSITE" id="PS00731">
    <property type="entry name" value="AP_NUCLEASE_F2_3"/>
    <property type="match status" value="1"/>
</dbReference>
<keyword evidence="11" id="KW-1185">Reference proteome</keyword>
<dbReference type="GO" id="GO:0008833">
    <property type="term" value="F:deoxyribonuclease IV (phage-T4-induced) activity"/>
    <property type="evidence" value="ECO:0007669"/>
    <property type="project" value="UniProtKB-EC"/>
</dbReference>
<evidence type="ECO:0000256" key="2">
    <source>
        <dbReference type="ARBA" id="ARBA00005340"/>
    </source>
</evidence>
<evidence type="ECO:0000256" key="8">
    <source>
        <dbReference type="ARBA" id="ARBA00023204"/>
    </source>
</evidence>
<dbReference type="EC" id="3.1.21.2" evidence="10"/>
<dbReference type="SMART" id="SM00518">
    <property type="entry name" value="AP2Ec"/>
    <property type="match status" value="1"/>
</dbReference>
<evidence type="ECO:0000256" key="6">
    <source>
        <dbReference type="ARBA" id="ARBA00022801"/>
    </source>
</evidence>
<dbReference type="GO" id="GO:0003906">
    <property type="term" value="F:DNA-(apurinic or apyrimidinic site) endonuclease activity"/>
    <property type="evidence" value="ECO:0007669"/>
    <property type="project" value="TreeGrafter"/>
</dbReference>
<dbReference type="RefSeq" id="WP_127197647.1">
    <property type="nucleotide sequence ID" value="NZ_RZNX01000001.1"/>
</dbReference>
<dbReference type="GO" id="GO:0008270">
    <property type="term" value="F:zinc ion binding"/>
    <property type="evidence" value="ECO:0007669"/>
    <property type="project" value="InterPro"/>
</dbReference>
<feature type="domain" description="Xylose isomerase-like TIM barrel" evidence="9">
    <location>
        <begin position="23"/>
        <end position="266"/>
    </location>
</feature>
<comment type="cofactor">
    <cofactor evidence="1">
        <name>Zn(2+)</name>
        <dbReference type="ChEBI" id="CHEBI:29105"/>
    </cofactor>
</comment>
<name>A0A3S1BAS5_9BACL</name>
<dbReference type="EMBL" id="RZNX01000001">
    <property type="protein sequence ID" value="RUT35951.1"/>
    <property type="molecule type" value="Genomic_DNA"/>
</dbReference>
<dbReference type="GO" id="GO:0006284">
    <property type="term" value="P:base-excision repair"/>
    <property type="evidence" value="ECO:0007669"/>
    <property type="project" value="TreeGrafter"/>
</dbReference>
<dbReference type="Proteomes" id="UP000272464">
    <property type="component" value="Unassembled WGS sequence"/>
</dbReference>
<dbReference type="GO" id="GO:0003677">
    <property type="term" value="F:DNA binding"/>
    <property type="evidence" value="ECO:0007669"/>
    <property type="project" value="InterPro"/>
</dbReference>
<dbReference type="InterPro" id="IPR013022">
    <property type="entry name" value="Xyl_isomerase-like_TIM-brl"/>
</dbReference>
<comment type="similarity">
    <text evidence="2">Belongs to the AP endonuclease 2 family.</text>
</comment>
<dbReference type="PROSITE" id="PS00730">
    <property type="entry name" value="AP_NUCLEASE_F2_2"/>
    <property type="match status" value="1"/>
</dbReference>
<dbReference type="SUPFAM" id="SSF51658">
    <property type="entry name" value="Xylose isomerase-like"/>
    <property type="match status" value="1"/>
</dbReference>
<dbReference type="PANTHER" id="PTHR21445">
    <property type="entry name" value="ENDONUCLEASE IV ENDODEOXYRIBONUCLEASE IV"/>
    <property type="match status" value="1"/>
</dbReference>
<proteinExistence type="inferred from homology"/>
<keyword evidence="8" id="KW-0234">DNA repair</keyword>
<keyword evidence="5" id="KW-0227">DNA damage</keyword>
<dbReference type="PANTHER" id="PTHR21445:SF0">
    <property type="entry name" value="APURINIC-APYRIMIDINIC ENDONUCLEASE"/>
    <property type="match status" value="1"/>
</dbReference>